<reference evidence="1 2" key="1">
    <citation type="journal article" date="2009" name="Nat. Biotechnol.">
        <title>Genome sequence of the recombinant protein production host Pichia pastoris.</title>
        <authorList>
            <person name="De Schutter K."/>
            <person name="Lin Y.C."/>
            <person name="Tiels P."/>
            <person name="Van Hecke A."/>
            <person name="Glinka S."/>
            <person name="Weber-Lehmann J."/>
            <person name="Rouze P."/>
            <person name="Van de Peer Y."/>
            <person name="Callewaert N."/>
        </authorList>
    </citation>
    <scope>NUCLEOTIDE SEQUENCE [LARGE SCALE GENOMIC DNA]</scope>
    <source>
        <strain evidence="2">GS115 / ATCC 20864</strain>
    </source>
</reference>
<dbReference type="RefSeq" id="XP_002493739.1">
    <property type="nucleotide sequence ID" value="XM_002493694.1"/>
</dbReference>
<dbReference type="PANTHER" id="PTHR47938">
    <property type="entry name" value="RESPIRATORY COMPLEX I CHAPERONE (CIA84), PUTATIVE (AFU_ORTHOLOGUE AFUA_2G06020)-RELATED"/>
    <property type="match status" value="1"/>
</dbReference>
<dbReference type="OMA" id="IRNDELM"/>
<keyword evidence="2" id="KW-1185">Reference proteome</keyword>
<dbReference type="Gene3D" id="1.25.40.10">
    <property type="entry name" value="Tetratricopeptide repeat domain"/>
    <property type="match status" value="1"/>
</dbReference>
<dbReference type="GO" id="GO:0003729">
    <property type="term" value="F:mRNA binding"/>
    <property type="evidence" value="ECO:0007669"/>
    <property type="project" value="TreeGrafter"/>
</dbReference>
<dbReference type="PANTHER" id="PTHR47938:SF35">
    <property type="entry name" value="PENTATRICOPEPTIDE REPEAT-CONTAINING PROTEIN 4, MITOCHONDRIAL-RELATED"/>
    <property type="match status" value="1"/>
</dbReference>
<evidence type="ECO:0000313" key="2">
    <source>
        <dbReference type="Proteomes" id="UP000000314"/>
    </source>
</evidence>
<dbReference type="GeneID" id="8200979"/>
<dbReference type="KEGG" id="ppa:PAS_chr4_0317"/>
<dbReference type="OrthoDB" id="185373at2759"/>
<accession>C4R7I5</accession>
<proteinExistence type="predicted"/>
<evidence type="ECO:0008006" key="3">
    <source>
        <dbReference type="Google" id="ProtNLM"/>
    </source>
</evidence>
<dbReference type="EMBL" id="FN392322">
    <property type="protein sequence ID" value="CAY71560.1"/>
    <property type="molecule type" value="Genomic_DNA"/>
</dbReference>
<dbReference type="GO" id="GO:0005739">
    <property type="term" value="C:mitochondrion"/>
    <property type="evidence" value="ECO:0007669"/>
    <property type="project" value="TreeGrafter"/>
</dbReference>
<evidence type="ECO:0000313" key="1">
    <source>
        <dbReference type="EMBL" id="CAY71560.1"/>
    </source>
</evidence>
<dbReference type="GO" id="GO:0140053">
    <property type="term" value="P:mitochondrial gene expression"/>
    <property type="evidence" value="ECO:0007669"/>
    <property type="project" value="TreeGrafter"/>
</dbReference>
<sequence>MLQLHILTQLRRLSRLKSYRIATRGPFVQRNCIYRQFHLTSTSSAKFDSKTTTFKEEPTYDQKADDLLLELNNIYKDRIIGTKLKRKRLTEKVLDVVRSLPDGVFKPVTIPFMSKVINFLGPSQFDYEELISVLQAVVSGLDSTNVRTCQYIPIFCNELVNWESFKKDPLVRLQVVEIFINYITLSTNRTLLHKYLDSLDSVDSNDLVRITLEAFKTRAPDSKTMVKLAELSDFKDNLILNEILIKFLEACDLELGKNTQLEDSILAFLGIIDSKCRNDFSAYVNVLYFCSKNNLNSLAKTTLGKIESMPNNKVIFESLSPEDTNVFILVATRYSFIPLAKRAIELHKFNAGDSNDCITTSIQTLLQGEPMESLVAKLEQQIKSLENDESEEAYHLQSVESYNKILEAVLNLNKSEEYIVELTNWWKTEHGLERNSDSFALLISKSLDQNDYHKGLKYFEESLDEYVHWGVDEEGINMTHLYRLLSMYLMESSDAIGEKFTIFQKVKSFGHRLDKETLAVMAKLMLNQAYIGDLIELLERELPPFENPKSDRYQVFQYSSLYNLLMDFVLTYEKDSEINWLVYGQIQKYFHVPQESYIPVMKFFCEHERPNAAYLIFHTMRSLHKKKGLDPPTEEIYTYLFSEFGKQLYEEGVFKLHLFLKMDQKVNVDINMLNSILEGYVNLQDILKARDVFNNALSLPKEKGINETTINLMLKTNTYISLQHTKNFWNNLSQIDYTPTASNLKQYLIAHCYHGKYSEALEVLQTSRSYGDFEIDSGLLATVYNWTLSPKARLQLKKWAESEFPQLWKQVESRNLIQENTELPTLIDVHKNIRSIE</sequence>
<name>C4R7I5_KOMPG</name>
<organism evidence="1 2">
    <name type="scientific">Komagataella phaffii (strain GS115 / ATCC 20864)</name>
    <name type="common">Yeast</name>
    <name type="synonym">Pichia pastoris</name>
    <dbReference type="NCBI Taxonomy" id="644223"/>
    <lineage>
        <taxon>Eukaryota</taxon>
        <taxon>Fungi</taxon>
        <taxon>Dikarya</taxon>
        <taxon>Ascomycota</taxon>
        <taxon>Saccharomycotina</taxon>
        <taxon>Pichiomycetes</taxon>
        <taxon>Pichiales</taxon>
        <taxon>Pichiaceae</taxon>
        <taxon>Komagataella</taxon>
    </lineage>
</organism>
<dbReference type="eggNOG" id="ENOG502S1M2">
    <property type="taxonomic scope" value="Eukaryota"/>
</dbReference>
<protein>
    <recommendedName>
        <fullName evidence="3">Mitochondrial group I intron splicing factor CCM1</fullName>
    </recommendedName>
</protein>
<dbReference type="InParanoid" id="C4R7I5"/>
<dbReference type="Proteomes" id="UP000000314">
    <property type="component" value="Chromosome 4"/>
</dbReference>
<gene>
    <name evidence="1" type="ordered locus">PAS_chr4_0317</name>
</gene>
<dbReference type="AlphaFoldDB" id="C4R7I5"/>
<dbReference type="InterPro" id="IPR011990">
    <property type="entry name" value="TPR-like_helical_dom_sf"/>
</dbReference>
<dbReference type="HOGENOM" id="CLU_333461_0_0_1"/>